<evidence type="ECO:0000313" key="3">
    <source>
        <dbReference type="Proteomes" id="UP001597131"/>
    </source>
</evidence>
<keyword evidence="3" id="KW-1185">Reference proteome</keyword>
<accession>A0ABW3NQ29</accession>
<proteinExistence type="predicted"/>
<keyword evidence="1" id="KW-0732">Signal</keyword>
<comment type="caution">
    <text evidence="2">The sequence shown here is derived from an EMBL/GenBank/DDBJ whole genome shotgun (WGS) entry which is preliminary data.</text>
</comment>
<reference evidence="3" key="1">
    <citation type="journal article" date="2019" name="Int. J. Syst. Evol. Microbiol.">
        <title>The Global Catalogue of Microorganisms (GCM) 10K type strain sequencing project: providing services to taxonomists for standard genome sequencing and annotation.</title>
        <authorList>
            <consortium name="The Broad Institute Genomics Platform"/>
            <consortium name="The Broad Institute Genome Sequencing Center for Infectious Disease"/>
            <person name="Wu L."/>
            <person name="Ma J."/>
        </authorList>
    </citation>
    <scope>NUCLEOTIDE SEQUENCE [LARGE SCALE GENOMIC DNA]</scope>
    <source>
        <strain evidence="3">CCUG 64793</strain>
    </source>
</reference>
<name>A0ABW3NQ29_9FLAO</name>
<gene>
    <name evidence="2" type="ORF">ACFQ3Q_09065</name>
</gene>
<feature type="chain" id="PRO_5045968576" evidence="1">
    <location>
        <begin position="22"/>
        <end position="165"/>
    </location>
</feature>
<dbReference type="RefSeq" id="WP_380745003.1">
    <property type="nucleotide sequence ID" value="NZ_JBHTLI010000001.1"/>
</dbReference>
<evidence type="ECO:0000313" key="2">
    <source>
        <dbReference type="EMBL" id="MFD1095898.1"/>
    </source>
</evidence>
<dbReference type="EMBL" id="JBHTLI010000001">
    <property type="protein sequence ID" value="MFD1095898.1"/>
    <property type="molecule type" value="Genomic_DNA"/>
</dbReference>
<evidence type="ECO:0000256" key="1">
    <source>
        <dbReference type="SAM" id="SignalP"/>
    </source>
</evidence>
<sequence>MKKVFYILITVCFLLSGEVYSQATATFTASATIIQPIGITTTSNMNFANIDARSGGAVILTPENTRISSGGVELAEGANVSAAEFEVTGEAGYSFSVSLPKTHYELTNGSETMILKDFTSSITEGGQIAEGSKTIRVGATLDINPNQTPGYYTSKGSMEVSVNYN</sequence>
<protein>
    <submittedName>
        <fullName evidence="2">DUF4402 domain-containing protein</fullName>
    </submittedName>
</protein>
<dbReference type="Proteomes" id="UP001597131">
    <property type="component" value="Unassembled WGS sequence"/>
</dbReference>
<dbReference type="Pfam" id="PF14352">
    <property type="entry name" value="DUF4402"/>
    <property type="match status" value="1"/>
</dbReference>
<dbReference type="InterPro" id="IPR025514">
    <property type="entry name" value="DUF4402"/>
</dbReference>
<organism evidence="2 3">
    <name type="scientific">Salegentibacter chungangensis</name>
    <dbReference type="NCBI Taxonomy" id="1335724"/>
    <lineage>
        <taxon>Bacteria</taxon>
        <taxon>Pseudomonadati</taxon>
        <taxon>Bacteroidota</taxon>
        <taxon>Flavobacteriia</taxon>
        <taxon>Flavobacteriales</taxon>
        <taxon>Flavobacteriaceae</taxon>
        <taxon>Salegentibacter</taxon>
    </lineage>
</organism>
<feature type="signal peptide" evidence="1">
    <location>
        <begin position="1"/>
        <end position="21"/>
    </location>
</feature>